<feature type="transmembrane region" description="Helical" evidence="2">
    <location>
        <begin position="144"/>
        <end position="166"/>
    </location>
</feature>
<feature type="region of interest" description="Disordered" evidence="1">
    <location>
        <begin position="1"/>
        <end position="97"/>
    </location>
</feature>
<feature type="transmembrane region" description="Helical" evidence="2">
    <location>
        <begin position="103"/>
        <end position="123"/>
    </location>
</feature>
<dbReference type="Proteomes" id="UP001597068">
    <property type="component" value="Unassembled WGS sequence"/>
</dbReference>
<proteinExistence type="predicted"/>
<gene>
    <name evidence="4" type="ORF">ACFQ04_06475</name>
</gene>
<protein>
    <submittedName>
        <fullName evidence="4">DUF4190 domain-containing protein</fullName>
    </submittedName>
</protein>
<accession>A0ABW3G6Y5</accession>
<reference evidence="5" key="1">
    <citation type="journal article" date="2019" name="Int. J. Syst. Evol. Microbiol.">
        <title>The Global Catalogue of Microorganisms (GCM) 10K type strain sequencing project: providing services to taxonomists for standard genome sequencing and annotation.</title>
        <authorList>
            <consortium name="The Broad Institute Genomics Platform"/>
            <consortium name="The Broad Institute Genome Sequencing Center for Infectious Disease"/>
            <person name="Wu L."/>
            <person name="Ma J."/>
        </authorList>
    </citation>
    <scope>NUCLEOTIDE SEQUENCE [LARGE SCALE GENOMIC DNA]</scope>
    <source>
        <strain evidence="5">CCUG 50873</strain>
    </source>
</reference>
<keyword evidence="2" id="KW-1133">Transmembrane helix</keyword>
<feature type="compositionally biased region" description="Low complexity" evidence="1">
    <location>
        <begin position="1"/>
        <end position="18"/>
    </location>
</feature>
<evidence type="ECO:0000259" key="3">
    <source>
        <dbReference type="Pfam" id="PF13828"/>
    </source>
</evidence>
<sequence>MTHPGRPSGPPSGAHAAPPGAPPTTNVPRQSTGPRTADSGALAYSQQRPARGPEPDDRPTTVYPPDRSVLAERSTERPTDDGAVDVPESSSMTAAPRASTNRLSIVALILSFLGVTAIIGIICGHVASGQIRRTKQYGRQLAQAALWIGYSYLVAALLCLVVYLAIAGQGS</sequence>
<keyword evidence="2" id="KW-0812">Transmembrane</keyword>
<feature type="compositionally biased region" description="Polar residues" evidence="1">
    <location>
        <begin position="24"/>
        <end position="34"/>
    </location>
</feature>
<organism evidence="4 5">
    <name type="scientific">Williamsia deligens</name>
    <dbReference type="NCBI Taxonomy" id="321325"/>
    <lineage>
        <taxon>Bacteria</taxon>
        <taxon>Bacillati</taxon>
        <taxon>Actinomycetota</taxon>
        <taxon>Actinomycetes</taxon>
        <taxon>Mycobacteriales</taxon>
        <taxon>Nocardiaceae</taxon>
        <taxon>Williamsia</taxon>
    </lineage>
</organism>
<keyword evidence="5" id="KW-1185">Reference proteome</keyword>
<dbReference type="Pfam" id="PF13828">
    <property type="entry name" value="DUF4190"/>
    <property type="match status" value="1"/>
</dbReference>
<feature type="domain" description="DUF4190" evidence="3">
    <location>
        <begin position="103"/>
        <end position="158"/>
    </location>
</feature>
<comment type="caution">
    <text evidence="4">The sequence shown here is derived from an EMBL/GenBank/DDBJ whole genome shotgun (WGS) entry which is preliminary data.</text>
</comment>
<keyword evidence="2" id="KW-0472">Membrane</keyword>
<dbReference type="RefSeq" id="WP_253646666.1">
    <property type="nucleotide sequence ID" value="NZ_BAAAMO010000002.1"/>
</dbReference>
<name>A0ABW3G6Y5_9NOCA</name>
<evidence type="ECO:0000256" key="1">
    <source>
        <dbReference type="SAM" id="MobiDB-lite"/>
    </source>
</evidence>
<evidence type="ECO:0000313" key="5">
    <source>
        <dbReference type="Proteomes" id="UP001597068"/>
    </source>
</evidence>
<feature type="compositionally biased region" description="Basic and acidic residues" evidence="1">
    <location>
        <begin position="69"/>
        <end position="80"/>
    </location>
</feature>
<dbReference type="EMBL" id="JBHTIL010000001">
    <property type="protein sequence ID" value="MFD0925380.1"/>
    <property type="molecule type" value="Genomic_DNA"/>
</dbReference>
<evidence type="ECO:0000313" key="4">
    <source>
        <dbReference type="EMBL" id="MFD0925380.1"/>
    </source>
</evidence>
<evidence type="ECO:0000256" key="2">
    <source>
        <dbReference type="SAM" id="Phobius"/>
    </source>
</evidence>
<dbReference type="InterPro" id="IPR025241">
    <property type="entry name" value="DUF4190"/>
</dbReference>
<feature type="compositionally biased region" description="Polar residues" evidence="1">
    <location>
        <begin position="88"/>
        <end position="97"/>
    </location>
</feature>